<evidence type="ECO:0000313" key="1">
    <source>
        <dbReference type="EMBL" id="GFD55890.1"/>
    </source>
</evidence>
<gene>
    <name evidence="1" type="ORF">Tci_927859</name>
</gene>
<proteinExistence type="predicted"/>
<organism evidence="1">
    <name type="scientific">Tanacetum cinerariifolium</name>
    <name type="common">Dalmatian daisy</name>
    <name type="synonym">Chrysanthemum cinerariifolium</name>
    <dbReference type="NCBI Taxonomy" id="118510"/>
    <lineage>
        <taxon>Eukaryota</taxon>
        <taxon>Viridiplantae</taxon>
        <taxon>Streptophyta</taxon>
        <taxon>Embryophyta</taxon>
        <taxon>Tracheophyta</taxon>
        <taxon>Spermatophyta</taxon>
        <taxon>Magnoliopsida</taxon>
        <taxon>eudicotyledons</taxon>
        <taxon>Gunneridae</taxon>
        <taxon>Pentapetalae</taxon>
        <taxon>asterids</taxon>
        <taxon>campanulids</taxon>
        <taxon>Asterales</taxon>
        <taxon>Asteraceae</taxon>
        <taxon>Asteroideae</taxon>
        <taxon>Anthemideae</taxon>
        <taxon>Anthemidinae</taxon>
        <taxon>Tanacetum</taxon>
    </lineage>
</organism>
<comment type="caution">
    <text evidence="1">The sequence shown here is derived from an EMBL/GenBank/DDBJ whole genome shotgun (WGS) entry which is preliminary data.</text>
</comment>
<reference evidence="1" key="1">
    <citation type="journal article" date="2019" name="Sci. Rep.">
        <title>Draft genome of Tanacetum cinerariifolium, the natural source of mosquito coil.</title>
        <authorList>
            <person name="Yamashiro T."/>
            <person name="Shiraishi A."/>
            <person name="Satake H."/>
            <person name="Nakayama K."/>
        </authorList>
    </citation>
    <scope>NUCLEOTIDE SEQUENCE</scope>
</reference>
<dbReference type="AlphaFoldDB" id="A0A699XBS7"/>
<name>A0A699XBS7_TANCI</name>
<feature type="non-terminal residue" evidence="1">
    <location>
        <position position="1"/>
    </location>
</feature>
<dbReference type="EMBL" id="BKCJ011823112">
    <property type="protein sequence ID" value="GFD55890.1"/>
    <property type="molecule type" value="Genomic_DNA"/>
</dbReference>
<protein>
    <submittedName>
        <fullName evidence="1">Uncharacterized protein</fullName>
    </submittedName>
</protein>
<feature type="non-terminal residue" evidence="1">
    <location>
        <position position="84"/>
    </location>
</feature>
<accession>A0A699XBS7</accession>
<sequence length="84" mass="9453">AENSKPDHRLAADLVAYRATEKRPRRHRCQEHEQVQLRAGHGQLEFIDQEKGEVAGEAGHVEILGKHQQRQHHQCAGHAALGQP</sequence>